<organism evidence="1">
    <name type="scientific">Nicotiana tabacum</name>
    <name type="common">Common tobacco</name>
    <dbReference type="NCBI Taxonomy" id="4097"/>
    <lineage>
        <taxon>Eukaryota</taxon>
        <taxon>Viridiplantae</taxon>
        <taxon>Streptophyta</taxon>
        <taxon>Embryophyta</taxon>
        <taxon>Tracheophyta</taxon>
        <taxon>Spermatophyta</taxon>
        <taxon>Magnoliopsida</taxon>
        <taxon>eudicotyledons</taxon>
        <taxon>Gunneridae</taxon>
        <taxon>Pentapetalae</taxon>
        <taxon>asterids</taxon>
        <taxon>lamiids</taxon>
        <taxon>Solanales</taxon>
        <taxon>Solanaceae</taxon>
        <taxon>Nicotianoideae</taxon>
        <taxon>Nicotianeae</taxon>
        <taxon>Nicotiana</taxon>
    </lineage>
</organism>
<dbReference type="PaxDb" id="4097-A0A1S3Y6R3"/>
<accession>A0A1S3Y6R3</accession>
<proteinExistence type="predicted"/>
<evidence type="ECO:0000313" key="1">
    <source>
        <dbReference type="RefSeq" id="XP_016447825.1"/>
    </source>
</evidence>
<name>A0A1S3Y6R3_TOBAC</name>
<reference evidence="1" key="1">
    <citation type="submission" date="2025-08" db="UniProtKB">
        <authorList>
            <consortium name="RefSeq"/>
        </authorList>
    </citation>
    <scope>IDENTIFICATION</scope>
</reference>
<dbReference type="RefSeq" id="XP_016447825.1">
    <property type="nucleotide sequence ID" value="XM_016592339.1"/>
</dbReference>
<gene>
    <name evidence="1" type="primary">LOC107772878</name>
</gene>
<dbReference type="KEGG" id="nta:107772878"/>
<sequence length="114" mass="13346">MNLVLQLFTGNASKVEIVVDIFLRGFAIVWNVDLLAVLNSIYMRSDLVPVYVLCNDRLGVIVLYIPLGERELSRCYVHMMVMKSERLDLYVAFDMFFYERYMFKMDMARGQGKI</sequence>
<protein>
    <submittedName>
        <fullName evidence="1">Uncharacterized protein</fullName>
    </submittedName>
</protein>
<dbReference type="AlphaFoldDB" id="A0A1S3Y6R3"/>